<dbReference type="GO" id="GO:0046452">
    <property type="term" value="P:dihydrofolate metabolic process"/>
    <property type="evidence" value="ECO:0007669"/>
    <property type="project" value="TreeGrafter"/>
</dbReference>
<reference evidence="9" key="1">
    <citation type="journal article" date="2023" name="BMC Genomics">
        <title>Chromosome-level genome assemblies of Cutaneotrichosporon spp. (Trichosporonales, Basidiomycota) reveal imbalanced evolution between nucleotide sequences and chromosome synteny.</title>
        <authorList>
            <person name="Kobayashi Y."/>
            <person name="Kayamori A."/>
            <person name="Aoki K."/>
            <person name="Shiwa Y."/>
            <person name="Matsutani M."/>
            <person name="Fujita N."/>
            <person name="Sugita T."/>
            <person name="Iwasaki W."/>
            <person name="Tanaka N."/>
            <person name="Takashima M."/>
        </authorList>
    </citation>
    <scope>NUCLEOTIDE SEQUENCE</scope>
    <source>
        <strain evidence="9">HIS016</strain>
    </source>
</reference>
<gene>
    <name evidence="9" type="ORF">CspeluHIS016_0704000</name>
</gene>
<dbReference type="InterPro" id="IPR024072">
    <property type="entry name" value="DHFR-like_dom_sf"/>
</dbReference>
<dbReference type="CDD" id="cd00209">
    <property type="entry name" value="DHFR"/>
    <property type="match status" value="1"/>
</dbReference>
<evidence type="ECO:0000256" key="7">
    <source>
        <dbReference type="RuleBase" id="RU004474"/>
    </source>
</evidence>
<comment type="pathway">
    <text evidence="1">Cofactor biosynthesis; tetrahydrofolate biosynthesis; 5,6,7,8-tetrahydrofolate from 7,8-dihydrofolate: step 1/1.</text>
</comment>
<sequence length="217" mass="23717">MSIPIPRPKPTRRPLTAIVAATLDNGIGREGGLPWRLPGEMKYFARVTTGEPAAPVTGEPATGTAATTGPRAHARNAVVMGRRTWDGIPAKFRPLRERYNLVVSRTPGAVEAAALTSAYASFEDALAGVPDDAGRVFLIGGATLYNAALPQHVDRVLLTRVLERLPCDVFLSDFTALPGWRQASHDELKEWVGWDVPEGEVEEKGIRYRYEMWVKDG</sequence>
<keyword evidence="4" id="KW-0554">One-carbon metabolism</keyword>
<keyword evidence="5" id="KW-0521">NADP</keyword>
<dbReference type="Pfam" id="PF00186">
    <property type="entry name" value="DHFR_1"/>
    <property type="match status" value="2"/>
</dbReference>
<dbReference type="GO" id="GO:0046655">
    <property type="term" value="P:folic acid metabolic process"/>
    <property type="evidence" value="ECO:0007669"/>
    <property type="project" value="TreeGrafter"/>
</dbReference>
<dbReference type="GO" id="GO:0050661">
    <property type="term" value="F:NADP binding"/>
    <property type="evidence" value="ECO:0007669"/>
    <property type="project" value="InterPro"/>
</dbReference>
<evidence type="ECO:0000313" key="10">
    <source>
        <dbReference type="Proteomes" id="UP001222932"/>
    </source>
</evidence>
<dbReference type="InterPro" id="IPR012259">
    <property type="entry name" value="DHFR"/>
</dbReference>
<dbReference type="Gene3D" id="3.40.430.10">
    <property type="entry name" value="Dihydrofolate Reductase, subunit A"/>
    <property type="match status" value="1"/>
</dbReference>
<dbReference type="PANTHER" id="PTHR48069">
    <property type="entry name" value="DIHYDROFOLATE REDUCTASE"/>
    <property type="match status" value="1"/>
</dbReference>
<comment type="similarity">
    <text evidence="7">Belongs to the dihydrofolate reductase family.</text>
</comment>
<dbReference type="PROSITE" id="PS00075">
    <property type="entry name" value="DHFR_1"/>
    <property type="match status" value="1"/>
</dbReference>
<dbReference type="SUPFAM" id="SSF53597">
    <property type="entry name" value="Dihydrofolate reductase-like"/>
    <property type="match status" value="1"/>
</dbReference>
<dbReference type="InterPro" id="IPR017925">
    <property type="entry name" value="DHFR_CS"/>
</dbReference>
<dbReference type="GO" id="GO:0005739">
    <property type="term" value="C:mitochondrion"/>
    <property type="evidence" value="ECO:0007669"/>
    <property type="project" value="TreeGrafter"/>
</dbReference>
<dbReference type="PANTHER" id="PTHR48069:SF3">
    <property type="entry name" value="DIHYDROFOLATE REDUCTASE"/>
    <property type="match status" value="1"/>
</dbReference>
<organism evidence="9 10">
    <name type="scientific">Cutaneotrichosporon spelunceum</name>
    <dbReference type="NCBI Taxonomy" id="1672016"/>
    <lineage>
        <taxon>Eukaryota</taxon>
        <taxon>Fungi</taxon>
        <taxon>Dikarya</taxon>
        <taxon>Basidiomycota</taxon>
        <taxon>Agaricomycotina</taxon>
        <taxon>Tremellomycetes</taxon>
        <taxon>Trichosporonales</taxon>
        <taxon>Trichosporonaceae</taxon>
        <taxon>Cutaneotrichosporon</taxon>
    </lineage>
</organism>
<dbReference type="GO" id="GO:0006730">
    <property type="term" value="P:one-carbon metabolic process"/>
    <property type="evidence" value="ECO:0007669"/>
    <property type="project" value="UniProtKB-KW"/>
</dbReference>
<evidence type="ECO:0000313" key="9">
    <source>
        <dbReference type="EMBL" id="GMK59385.1"/>
    </source>
</evidence>
<proteinExistence type="inferred from homology"/>
<dbReference type="InterPro" id="IPR001796">
    <property type="entry name" value="DHFR_dom"/>
</dbReference>
<dbReference type="PRINTS" id="PR00070">
    <property type="entry name" value="DHFR"/>
</dbReference>
<feature type="domain" description="DHFR" evidence="8">
    <location>
        <begin position="14"/>
        <end position="215"/>
    </location>
</feature>
<evidence type="ECO:0000256" key="6">
    <source>
        <dbReference type="ARBA" id="ARBA00023002"/>
    </source>
</evidence>
<dbReference type="AlphaFoldDB" id="A0AAD3TYT6"/>
<keyword evidence="10" id="KW-1185">Reference proteome</keyword>
<comment type="caution">
    <text evidence="9">The sequence shown here is derived from an EMBL/GenBank/DDBJ whole genome shotgun (WGS) entry which is preliminary data.</text>
</comment>
<dbReference type="EC" id="1.5.1.3" evidence="2"/>
<evidence type="ECO:0000256" key="3">
    <source>
        <dbReference type="ARBA" id="ARBA00018886"/>
    </source>
</evidence>
<dbReference type="GO" id="GO:0046654">
    <property type="term" value="P:tetrahydrofolate biosynthetic process"/>
    <property type="evidence" value="ECO:0007669"/>
    <property type="project" value="InterPro"/>
</dbReference>
<evidence type="ECO:0000256" key="2">
    <source>
        <dbReference type="ARBA" id="ARBA00012856"/>
    </source>
</evidence>
<dbReference type="EMBL" id="BTCM01000007">
    <property type="protein sequence ID" value="GMK59385.1"/>
    <property type="molecule type" value="Genomic_DNA"/>
</dbReference>
<dbReference type="GO" id="GO:0004146">
    <property type="term" value="F:dihydrofolate reductase activity"/>
    <property type="evidence" value="ECO:0007669"/>
    <property type="project" value="UniProtKB-EC"/>
</dbReference>
<accession>A0AAD3TYT6</accession>
<evidence type="ECO:0000256" key="1">
    <source>
        <dbReference type="ARBA" id="ARBA00004903"/>
    </source>
</evidence>
<evidence type="ECO:0000259" key="8">
    <source>
        <dbReference type="PROSITE" id="PS51330"/>
    </source>
</evidence>
<reference evidence="9" key="2">
    <citation type="submission" date="2023-06" db="EMBL/GenBank/DDBJ databases">
        <authorList>
            <person name="Kobayashi Y."/>
            <person name="Kayamori A."/>
            <person name="Aoki K."/>
            <person name="Shiwa Y."/>
            <person name="Fujita N."/>
            <person name="Sugita T."/>
            <person name="Iwasaki W."/>
            <person name="Tanaka N."/>
            <person name="Takashima M."/>
        </authorList>
    </citation>
    <scope>NUCLEOTIDE SEQUENCE</scope>
    <source>
        <strain evidence="9">HIS016</strain>
    </source>
</reference>
<dbReference type="Proteomes" id="UP001222932">
    <property type="component" value="Unassembled WGS sequence"/>
</dbReference>
<dbReference type="PROSITE" id="PS51330">
    <property type="entry name" value="DHFR_2"/>
    <property type="match status" value="1"/>
</dbReference>
<name>A0AAD3TYT6_9TREE</name>
<evidence type="ECO:0000256" key="4">
    <source>
        <dbReference type="ARBA" id="ARBA00022563"/>
    </source>
</evidence>
<protein>
    <recommendedName>
        <fullName evidence="3">Dihydrofolate reductase</fullName>
        <ecNumber evidence="2">1.5.1.3</ecNumber>
    </recommendedName>
</protein>
<keyword evidence="6" id="KW-0560">Oxidoreductase</keyword>
<evidence type="ECO:0000256" key="5">
    <source>
        <dbReference type="ARBA" id="ARBA00022857"/>
    </source>
</evidence>